<evidence type="ECO:0000313" key="2">
    <source>
        <dbReference type="EMBL" id="EUD66744.1"/>
    </source>
</evidence>
<keyword evidence="3" id="KW-1185">Reference proteome</keyword>
<evidence type="ECO:0000313" key="3">
    <source>
        <dbReference type="Proteomes" id="UP000030640"/>
    </source>
</evidence>
<reference evidence="2 3" key="1">
    <citation type="submission" date="2013-02" db="EMBL/GenBank/DDBJ databases">
        <title>The Genome Sequence of Plasmodium inui San Antonio 1.</title>
        <authorList>
            <consortium name="The Broad Institute Genome Sequencing Platform"/>
            <consortium name="The Broad Institute Genome Sequencing Center for Infectious Disease"/>
            <person name="Neafsey D."/>
            <person name="Cheeseman I."/>
            <person name="Volkman S."/>
            <person name="Adams J."/>
            <person name="Walker B."/>
            <person name="Young S.K."/>
            <person name="Zeng Q."/>
            <person name="Gargeya S."/>
            <person name="Fitzgerald M."/>
            <person name="Haas B."/>
            <person name="Abouelleil A."/>
            <person name="Alvarado L."/>
            <person name="Arachchi H.M."/>
            <person name="Berlin A.M."/>
            <person name="Chapman S.B."/>
            <person name="Dewar J."/>
            <person name="Goldberg J."/>
            <person name="Griggs A."/>
            <person name="Gujja S."/>
            <person name="Hansen M."/>
            <person name="Howarth C."/>
            <person name="Imamovic A."/>
            <person name="Larimer J."/>
            <person name="McCowan C."/>
            <person name="Murphy C."/>
            <person name="Neiman D."/>
            <person name="Pearson M."/>
            <person name="Priest M."/>
            <person name="Roberts A."/>
            <person name="Saif S."/>
            <person name="Shea T."/>
            <person name="Sisk P."/>
            <person name="Sykes S."/>
            <person name="Wortman J."/>
            <person name="Nusbaum C."/>
            <person name="Birren B."/>
        </authorList>
    </citation>
    <scope>NUCLEOTIDE SEQUENCE [LARGE SCALE GENOMIC DNA]</scope>
    <source>
        <strain evidence="2 3">San Antonio 1</strain>
    </source>
</reference>
<dbReference type="AlphaFoldDB" id="W7ACE4"/>
<feature type="compositionally biased region" description="Basic and acidic residues" evidence="1">
    <location>
        <begin position="353"/>
        <end position="430"/>
    </location>
</feature>
<dbReference type="RefSeq" id="XP_008816550.1">
    <property type="nucleotide sequence ID" value="XM_008818328.1"/>
</dbReference>
<feature type="region of interest" description="Disordered" evidence="1">
    <location>
        <begin position="1"/>
        <end position="65"/>
    </location>
</feature>
<dbReference type="GeneID" id="20038003"/>
<proteinExistence type="predicted"/>
<protein>
    <submittedName>
        <fullName evidence="2">Uncharacterized protein</fullName>
    </submittedName>
</protein>
<feature type="compositionally biased region" description="Basic and acidic residues" evidence="1">
    <location>
        <begin position="36"/>
        <end position="45"/>
    </location>
</feature>
<sequence length="532" mass="59475">MNKPAQGKEAGESGKPGQSNNPGEGGKLQESSKPGESGKHGERGKPSTSGQRGLPKGRQKIKPIQVRRSLKDILVNENPSQLILNYSGKKIASAFPDEDVKKQDILSESNTEEPTEGEEKRGKGGNMERLFSIKAIDSHQQMMMEELKQLLSKEDLTDEMKNNIKSLYIEVQEIYMEIKNDLKKNCPSSEEILNLYRSDDINKKSKNAIWKRFCFYKMLSDQMSDIHICTISSYRLKYLKTIYKWYCKNKRVLFGGRFGHGSRGEGPSADADDTATEDTTTENTASDVTTDGDTANGDTTDGDATKEVIDAQKGVVKGVIDGSDPVEAPAPPDSVTCVEGGTSQTGHGSSPRGGEENGVKNKEGERGDTKGGDTKNENKGDTGHYGRETSDNFDDLLTRHMQEIKRPGGEGEKREVPWSNHQQEEVQNERKDEILESYIFPSPLFEKGTPEVKEEKKTFSSVDRKDTIQLDYTGEEDLMPTQIDTKRILELEEEIKRQKLLIKEKEMEIINSPIGIKFKDIFGNFKDIDINE</sequence>
<accession>W7ACE4</accession>
<dbReference type="EMBL" id="KI965469">
    <property type="protein sequence ID" value="EUD66744.1"/>
    <property type="molecule type" value="Genomic_DNA"/>
</dbReference>
<feature type="compositionally biased region" description="Low complexity" evidence="1">
    <location>
        <begin position="281"/>
        <end position="299"/>
    </location>
</feature>
<dbReference type="VEuPathDB" id="PlasmoDB:C922_02729"/>
<feature type="compositionally biased region" description="Acidic residues" evidence="1">
    <location>
        <begin position="270"/>
        <end position="280"/>
    </location>
</feature>
<gene>
    <name evidence="2" type="ORF">C922_02729</name>
</gene>
<dbReference type="Proteomes" id="UP000030640">
    <property type="component" value="Unassembled WGS sequence"/>
</dbReference>
<organism evidence="2 3">
    <name type="scientific">Plasmodium inui San Antonio 1</name>
    <dbReference type="NCBI Taxonomy" id="1237626"/>
    <lineage>
        <taxon>Eukaryota</taxon>
        <taxon>Sar</taxon>
        <taxon>Alveolata</taxon>
        <taxon>Apicomplexa</taxon>
        <taxon>Aconoidasida</taxon>
        <taxon>Haemosporida</taxon>
        <taxon>Plasmodiidae</taxon>
        <taxon>Plasmodium</taxon>
        <taxon>Plasmodium (Plasmodium)</taxon>
    </lineage>
</organism>
<dbReference type="OrthoDB" id="378766at2759"/>
<name>W7ACE4_9APIC</name>
<feature type="region of interest" description="Disordered" evidence="1">
    <location>
        <begin position="103"/>
        <end position="124"/>
    </location>
</feature>
<evidence type="ECO:0000256" key="1">
    <source>
        <dbReference type="SAM" id="MobiDB-lite"/>
    </source>
</evidence>
<feature type="region of interest" description="Disordered" evidence="1">
    <location>
        <begin position="258"/>
        <end position="430"/>
    </location>
</feature>